<keyword evidence="3" id="KW-1185">Reference proteome</keyword>
<dbReference type="InterPro" id="IPR003848">
    <property type="entry name" value="DUF218"/>
</dbReference>
<evidence type="ECO:0000259" key="1">
    <source>
        <dbReference type="Pfam" id="PF02698"/>
    </source>
</evidence>
<dbReference type="EMBL" id="BAABLV010000001">
    <property type="protein sequence ID" value="GAA4887965.1"/>
    <property type="molecule type" value="Genomic_DNA"/>
</dbReference>
<organism evidence="2 3">
    <name type="scientific">Tessaracoccus lubricantis</name>
    <dbReference type="NCBI Taxonomy" id="545543"/>
    <lineage>
        <taxon>Bacteria</taxon>
        <taxon>Bacillati</taxon>
        <taxon>Actinomycetota</taxon>
        <taxon>Actinomycetes</taxon>
        <taxon>Propionibacteriales</taxon>
        <taxon>Propionibacteriaceae</taxon>
        <taxon>Tessaracoccus</taxon>
    </lineage>
</organism>
<protein>
    <recommendedName>
        <fullName evidence="1">DUF218 domain-containing protein</fullName>
    </recommendedName>
</protein>
<dbReference type="Gene3D" id="3.40.50.620">
    <property type="entry name" value="HUPs"/>
    <property type="match status" value="1"/>
</dbReference>
<proteinExistence type="predicted"/>
<dbReference type="InterPro" id="IPR051599">
    <property type="entry name" value="Cell_Envelope_Assoc"/>
</dbReference>
<dbReference type="InterPro" id="IPR014729">
    <property type="entry name" value="Rossmann-like_a/b/a_fold"/>
</dbReference>
<dbReference type="Proteomes" id="UP001501521">
    <property type="component" value="Unassembled WGS sequence"/>
</dbReference>
<name>A0ABP9EXD1_9ACTN</name>
<dbReference type="PANTHER" id="PTHR30336:SF20">
    <property type="entry name" value="DUF218 DOMAIN-CONTAINING PROTEIN"/>
    <property type="match status" value="1"/>
</dbReference>
<accession>A0ABP9EXD1</accession>
<comment type="caution">
    <text evidence="2">The sequence shown here is derived from an EMBL/GenBank/DDBJ whole genome shotgun (WGS) entry which is preliminary data.</text>
</comment>
<evidence type="ECO:0000313" key="2">
    <source>
        <dbReference type="EMBL" id="GAA4887965.1"/>
    </source>
</evidence>
<feature type="domain" description="DUF218" evidence="1">
    <location>
        <begin position="33"/>
        <end position="177"/>
    </location>
</feature>
<gene>
    <name evidence="2" type="ORF">GCM10025789_00150</name>
</gene>
<sequence>MAVLLGVIPDLAHCWASTREYGNPPTGPHATEALIVLGCPTHPDGSLHPLQRWRVDIAARTMNPRVKVVVFTGTTAKTGVSEASAMAAHARSRGIPDSLIVLEEQALSTWQNLEYSAPLVAQFDVLRVVSDPMHAWRARQFLARLHPELARKLQPAADFRPLERWRWKLGTMVYELVARYREWRNPRLPGAA</sequence>
<dbReference type="Pfam" id="PF02698">
    <property type="entry name" value="DUF218"/>
    <property type="match status" value="1"/>
</dbReference>
<dbReference type="CDD" id="cd06259">
    <property type="entry name" value="YdcF-like"/>
    <property type="match status" value="1"/>
</dbReference>
<evidence type="ECO:0000313" key="3">
    <source>
        <dbReference type="Proteomes" id="UP001501521"/>
    </source>
</evidence>
<dbReference type="PANTHER" id="PTHR30336">
    <property type="entry name" value="INNER MEMBRANE PROTEIN, PROBABLE PERMEASE"/>
    <property type="match status" value="1"/>
</dbReference>
<reference evidence="3" key="1">
    <citation type="journal article" date="2019" name="Int. J. Syst. Evol. Microbiol.">
        <title>The Global Catalogue of Microorganisms (GCM) 10K type strain sequencing project: providing services to taxonomists for standard genome sequencing and annotation.</title>
        <authorList>
            <consortium name="The Broad Institute Genomics Platform"/>
            <consortium name="The Broad Institute Genome Sequencing Center for Infectious Disease"/>
            <person name="Wu L."/>
            <person name="Ma J."/>
        </authorList>
    </citation>
    <scope>NUCLEOTIDE SEQUENCE [LARGE SCALE GENOMIC DNA]</scope>
    <source>
        <strain evidence="3">JCM 19125</strain>
    </source>
</reference>